<dbReference type="SUPFAM" id="SSF56349">
    <property type="entry name" value="DNA breaking-rejoining enzymes"/>
    <property type="match status" value="1"/>
</dbReference>
<dbReference type="InterPro" id="IPR002104">
    <property type="entry name" value="Integrase_catalytic"/>
</dbReference>
<evidence type="ECO:0000256" key="2">
    <source>
        <dbReference type="ARBA" id="ARBA00023172"/>
    </source>
</evidence>
<gene>
    <name evidence="4" type="ORF">AAG747_19205</name>
</gene>
<dbReference type="InterPro" id="IPR013762">
    <property type="entry name" value="Integrase-like_cat_sf"/>
</dbReference>
<sequence length="138" mass="16071">MDRIMQEERLLIRTRYRKLETLDYEIYIITNNIKHRCILGLLYASGLRRSELLNLKLSDIDSKSVLDDLRVYYKAYLPKKYLFEGPSGKRYNPSSVLKIVCEAGKRAGIKEKVSPHMLRHSFATHLLENGTNLRIIGT</sequence>
<reference evidence="4 5" key="1">
    <citation type="submission" date="2024-04" db="EMBL/GenBank/DDBJ databases">
        <title>Novel genus in family Flammeovirgaceae.</title>
        <authorList>
            <person name="Nguyen T.H."/>
            <person name="Vuong T.Q."/>
            <person name="Le H."/>
            <person name="Kim S.-G."/>
        </authorList>
    </citation>
    <scope>NUCLEOTIDE SEQUENCE [LARGE SCALE GENOMIC DNA]</scope>
    <source>
        <strain evidence="4 5">JCM 23209</strain>
    </source>
</reference>
<dbReference type="GO" id="GO:0003677">
    <property type="term" value="F:DNA binding"/>
    <property type="evidence" value="ECO:0007669"/>
    <property type="project" value="InterPro"/>
</dbReference>
<dbReference type="InterPro" id="IPR011010">
    <property type="entry name" value="DNA_brk_join_enz"/>
</dbReference>
<dbReference type="GO" id="GO:0015074">
    <property type="term" value="P:DNA integration"/>
    <property type="evidence" value="ECO:0007669"/>
    <property type="project" value="InterPro"/>
</dbReference>
<dbReference type="PROSITE" id="PS51898">
    <property type="entry name" value="TYR_RECOMBINASE"/>
    <property type="match status" value="1"/>
</dbReference>
<accession>A0AAW9SAP2</accession>
<protein>
    <submittedName>
        <fullName evidence="4">Tyrosine-type recombinase/integrase</fullName>
    </submittedName>
</protein>
<evidence type="ECO:0000259" key="3">
    <source>
        <dbReference type="PROSITE" id="PS51898"/>
    </source>
</evidence>
<keyword evidence="1" id="KW-0159">Chromosome partition</keyword>
<proteinExistence type="predicted"/>
<organism evidence="4 5">
    <name type="scientific">Rapidithrix thailandica</name>
    <dbReference type="NCBI Taxonomy" id="413964"/>
    <lineage>
        <taxon>Bacteria</taxon>
        <taxon>Pseudomonadati</taxon>
        <taxon>Bacteroidota</taxon>
        <taxon>Cytophagia</taxon>
        <taxon>Cytophagales</taxon>
        <taxon>Flammeovirgaceae</taxon>
        <taxon>Rapidithrix</taxon>
    </lineage>
</organism>
<keyword evidence="5" id="KW-1185">Reference proteome</keyword>
<feature type="domain" description="Tyr recombinase" evidence="3">
    <location>
        <begin position="15"/>
        <end position="138"/>
    </location>
</feature>
<dbReference type="GO" id="GO:0007059">
    <property type="term" value="P:chromosome segregation"/>
    <property type="evidence" value="ECO:0007669"/>
    <property type="project" value="UniProtKB-KW"/>
</dbReference>
<dbReference type="PANTHER" id="PTHR30349">
    <property type="entry name" value="PHAGE INTEGRASE-RELATED"/>
    <property type="match status" value="1"/>
</dbReference>
<keyword evidence="2" id="KW-0233">DNA recombination</keyword>
<dbReference type="Pfam" id="PF00589">
    <property type="entry name" value="Phage_integrase"/>
    <property type="match status" value="2"/>
</dbReference>
<dbReference type="EMBL" id="JBDKWZ010000011">
    <property type="protein sequence ID" value="MEN7550059.1"/>
    <property type="molecule type" value="Genomic_DNA"/>
</dbReference>
<dbReference type="RefSeq" id="WP_346822832.1">
    <property type="nucleotide sequence ID" value="NZ_JBDKWZ010000011.1"/>
</dbReference>
<dbReference type="InterPro" id="IPR050090">
    <property type="entry name" value="Tyrosine_recombinase_XerCD"/>
</dbReference>
<dbReference type="Proteomes" id="UP001403385">
    <property type="component" value="Unassembled WGS sequence"/>
</dbReference>
<comment type="caution">
    <text evidence="4">The sequence shown here is derived from an EMBL/GenBank/DDBJ whole genome shotgun (WGS) entry which is preliminary data.</text>
</comment>
<dbReference type="Gene3D" id="1.10.443.10">
    <property type="entry name" value="Intergrase catalytic core"/>
    <property type="match status" value="1"/>
</dbReference>
<dbReference type="AlphaFoldDB" id="A0AAW9SAP2"/>
<name>A0AAW9SAP2_9BACT</name>
<dbReference type="GO" id="GO:0006310">
    <property type="term" value="P:DNA recombination"/>
    <property type="evidence" value="ECO:0007669"/>
    <property type="project" value="UniProtKB-KW"/>
</dbReference>
<dbReference type="PANTHER" id="PTHR30349:SF81">
    <property type="entry name" value="TYROSINE RECOMBINASE XERC"/>
    <property type="match status" value="1"/>
</dbReference>
<evidence type="ECO:0000313" key="5">
    <source>
        <dbReference type="Proteomes" id="UP001403385"/>
    </source>
</evidence>
<evidence type="ECO:0000313" key="4">
    <source>
        <dbReference type="EMBL" id="MEN7550059.1"/>
    </source>
</evidence>
<evidence type="ECO:0000256" key="1">
    <source>
        <dbReference type="ARBA" id="ARBA00022829"/>
    </source>
</evidence>